<gene>
    <name evidence="1" type="ORF">LTRI10_LOCUS20272</name>
</gene>
<sequence>MVVGEDESEEWEPSLKSKGALEDYSDATLSDGAADQFVIKSRAPLVVDAADKQMVPGRVKQVVQAFEACKMVGNDAEKVGDVVQIDEYGLNVEWMGGGGRKRLWSEAMVDGEESSMVKKQFVEEVEEEMLKSVEEASRKWPQPDK</sequence>
<organism evidence="1 2">
    <name type="scientific">Linum trigynum</name>
    <dbReference type="NCBI Taxonomy" id="586398"/>
    <lineage>
        <taxon>Eukaryota</taxon>
        <taxon>Viridiplantae</taxon>
        <taxon>Streptophyta</taxon>
        <taxon>Embryophyta</taxon>
        <taxon>Tracheophyta</taxon>
        <taxon>Spermatophyta</taxon>
        <taxon>Magnoliopsida</taxon>
        <taxon>eudicotyledons</taxon>
        <taxon>Gunneridae</taxon>
        <taxon>Pentapetalae</taxon>
        <taxon>rosids</taxon>
        <taxon>fabids</taxon>
        <taxon>Malpighiales</taxon>
        <taxon>Linaceae</taxon>
        <taxon>Linum</taxon>
    </lineage>
</organism>
<proteinExistence type="predicted"/>
<dbReference type="AlphaFoldDB" id="A0AAV2DYW1"/>
<keyword evidence="2" id="KW-1185">Reference proteome</keyword>
<reference evidence="1 2" key="1">
    <citation type="submission" date="2024-04" db="EMBL/GenBank/DDBJ databases">
        <authorList>
            <person name="Fracassetti M."/>
        </authorList>
    </citation>
    <scope>NUCLEOTIDE SEQUENCE [LARGE SCALE GENOMIC DNA]</scope>
</reference>
<dbReference type="EMBL" id="OZ034816">
    <property type="protein sequence ID" value="CAL1378707.1"/>
    <property type="molecule type" value="Genomic_DNA"/>
</dbReference>
<evidence type="ECO:0000313" key="1">
    <source>
        <dbReference type="EMBL" id="CAL1378707.1"/>
    </source>
</evidence>
<accession>A0AAV2DYW1</accession>
<dbReference type="Proteomes" id="UP001497516">
    <property type="component" value="Chromosome 3"/>
</dbReference>
<evidence type="ECO:0000313" key="2">
    <source>
        <dbReference type="Proteomes" id="UP001497516"/>
    </source>
</evidence>
<name>A0AAV2DYW1_9ROSI</name>
<protein>
    <submittedName>
        <fullName evidence="1">Uncharacterized protein</fullName>
    </submittedName>
</protein>